<dbReference type="InterPro" id="IPR036514">
    <property type="entry name" value="SGNH_hydro_sf"/>
</dbReference>
<dbReference type="EMBL" id="CP141059">
    <property type="protein sequence ID" value="WQQ27728.1"/>
    <property type="molecule type" value="Genomic_DNA"/>
</dbReference>
<sequence length="271" mass="29772">MTSQRGTRYLRYAALGDSTTVGIGDPVPGIDGRQANRQRGEWRGWARLLAESLATSYDVSFCNVAISGATTATVREAQLADALAHRPQLASLIVGVNDTMRSTWDAERVRDDLLTMASRLDAVGATLMTVRFHDHGAVIGLPKWLGRSMAARIDHVNAVYDEIHTRWGGIQVDLCELAALHQRECWSIDRFHPSEIGHRALARAMATRLNQQGYDFPLPSPSPAGGLPASWKRDLGWMVAEGAPWMGRRAKDLAPWVARRAWAEVRGAPVG</sequence>
<evidence type="ECO:0000313" key="3">
    <source>
        <dbReference type="Proteomes" id="UP001327225"/>
    </source>
</evidence>
<keyword evidence="2" id="KW-0378">Hydrolase</keyword>
<organism evidence="2 3">
    <name type="scientific">Nocardioides bizhenqiangii</name>
    <dbReference type="NCBI Taxonomy" id="3095076"/>
    <lineage>
        <taxon>Bacteria</taxon>
        <taxon>Bacillati</taxon>
        <taxon>Actinomycetota</taxon>
        <taxon>Actinomycetes</taxon>
        <taxon>Propionibacteriales</taxon>
        <taxon>Nocardioidaceae</taxon>
        <taxon>Nocardioides</taxon>
    </lineage>
</organism>
<dbReference type="SUPFAM" id="SSF52266">
    <property type="entry name" value="SGNH hydrolase"/>
    <property type="match status" value="1"/>
</dbReference>
<dbReference type="EC" id="3.1.-.-" evidence="2"/>
<name>A0ABZ0ZWP8_9ACTN</name>
<reference evidence="3" key="1">
    <citation type="submission" date="2023-12" db="EMBL/GenBank/DDBJ databases">
        <title>Novel species in genus Nocardioides.</title>
        <authorList>
            <person name="Zhou H."/>
        </authorList>
    </citation>
    <scope>NUCLEOTIDE SEQUENCE [LARGE SCALE GENOMIC DNA]</scope>
    <source>
        <strain evidence="3">HM61</strain>
    </source>
</reference>
<evidence type="ECO:0000259" key="1">
    <source>
        <dbReference type="Pfam" id="PF13472"/>
    </source>
</evidence>
<dbReference type="Proteomes" id="UP001327225">
    <property type="component" value="Chromosome"/>
</dbReference>
<feature type="domain" description="SGNH hydrolase-type esterase" evidence="1">
    <location>
        <begin position="14"/>
        <end position="200"/>
    </location>
</feature>
<dbReference type="CDD" id="cd01832">
    <property type="entry name" value="SGNH_hydrolase_like_1"/>
    <property type="match status" value="1"/>
</dbReference>
<proteinExistence type="predicted"/>
<dbReference type="RefSeq" id="WP_322938076.1">
    <property type="nucleotide sequence ID" value="NZ_CP141059.1"/>
</dbReference>
<dbReference type="GO" id="GO:0016787">
    <property type="term" value="F:hydrolase activity"/>
    <property type="evidence" value="ECO:0007669"/>
    <property type="project" value="UniProtKB-KW"/>
</dbReference>
<dbReference type="InterPro" id="IPR013830">
    <property type="entry name" value="SGNH_hydro"/>
</dbReference>
<protein>
    <submittedName>
        <fullName evidence="2">SGNH/GDSL hydrolase family protein</fullName>
        <ecNumber evidence="2">3.1.-.-</ecNumber>
    </submittedName>
</protein>
<dbReference type="Gene3D" id="3.40.50.1110">
    <property type="entry name" value="SGNH hydrolase"/>
    <property type="match status" value="1"/>
</dbReference>
<dbReference type="Pfam" id="PF13472">
    <property type="entry name" value="Lipase_GDSL_2"/>
    <property type="match status" value="1"/>
</dbReference>
<gene>
    <name evidence="2" type="ORF">SHK19_05700</name>
</gene>
<evidence type="ECO:0000313" key="2">
    <source>
        <dbReference type="EMBL" id="WQQ27728.1"/>
    </source>
</evidence>
<accession>A0ABZ0ZWP8</accession>
<dbReference type="PANTHER" id="PTHR43784">
    <property type="entry name" value="GDSL-LIKE LIPASE/ACYLHYDROLASE, PUTATIVE (AFU_ORTHOLOGUE AFUA_2G00820)-RELATED"/>
    <property type="match status" value="1"/>
</dbReference>
<keyword evidence="3" id="KW-1185">Reference proteome</keyword>
<dbReference type="PANTHER" id="PTHR43784:SF2">
    <property type="entry name" value="GDSL-LIKE LIPASE_ACYLHYDROLASE, PUTATIVE (AFU_ORTHOLOGUE AFUA_2G00820)-RELATED"/>
    <property type="match status" value="1"/>
</dbReference>
<dbReference type="InterPro" id="IPR053140">
    <property type="entry name" value="GDSL_Rv0518-like"/>
</dbReference>